<reference evidence="11 12" key="1">
    <citation type="journal article" date="2016" name="Nat. Commun.">
        <title>Extremotolerant tardigrade genome and improved radiotolerance of human cultured cells by tardigrade-unique protein.</title>
        <authorList>
            <person name="Hashimoto T."/>
            <person name="Horikawa D.D."/>
            <person name="Saito Y."/>
            <person name="Kuwahara H."/>
            <person name="Kozuka-Hata H."/>
            <person name="Shin-I T."/>
            <person name="Minakuchi Y."/>
            <person name="Ohishi K."/>
            <person name="Motoyama A."/>
            <person name="Aizu T."/>
            <person name="Enomoto A."/>
            <person name="Kondo K."/>
            <person name="Tanaka S."/>
            <person name="Hara Y."/>
            <person name="Koshikawa S."/>
            <person name="Sagara H."/>
            <person name="Miura T."/>
            <person name="Yokobori S."/>
            <person name="Miyagawa K."/>
            <person name="Suzuki Y."/>
            <person name="Kubo T."/>
            <person name="Oyama M."/>
            <person name="Kohara Y."/>
            <person name="Fujiyama A."/>
            <person name="Arakawa K."/>
            <person name="Katayama T."/>
            <person name="Toyoda A."/>
            <person name="Kunieda T."/>
        </authorList>
    </citation>
    <scope>NUCLEOTIDE SEQUENCE [LARGE SCALE GENOMIC DNA]</scope>
    <source>
        <strain evidence="11 12">YOKOZUNA-1</strain>
    </source>
</reference>
<keyword evidence="4" id="KW-0808">Transferase</keyword>
<feature type="domain" description="Protein kinase" evidence="10">
    <location>
        <begin position="208"/>
        <end position="471"/>
    </location>
</feature>
<keyword evidence="4" id="KW-0418">Kinase</keyword>
<dbReference type="EC" id="2.7.11.1" evidence="1"/>
<dbReference type="SUPFAM" id="SSF49879">
    <property type="entry name" value="SMAD/FHA domain"/>
    <property type="match status" value="1"/>
</dbReference>
<gene>
    <name evidence="11" type="primary">RvY_04613</name>
    <name evidence="11" type="synonym">RvY_04613.1</name>
    <name evidence="11" type="ORF">RvY_04613-1</name>
</gene>
<dbReference type="Gene3D" id="2.60.200.20">
    <property type="match status" value="1"/>
</dbReference>
<evidence type="ECO:0000256" key="5">
    <source>
        <dbReference type="ARBA" id="ARBA00022840"/>
    </source>
</evidence>
<dbReference type="EMBL" id="BDGG01000002">
    <property type="protein sequence ID" value="GAU92544.1"/>
    <property type="molecule type" value="Genomic_DNA"/>
</dbReference>
<feature type="region of interest" description="Disordered" evidence="8">
    <location>
        <begin position="474"/>
        <end position="506"/>
    </location>
</feature>
<sequence length="570" mass="63829">MATLTSKFDGKDGVCRRGPRGEQDFPTYLRWFYQYLLQTAVMMDPDVVNLETDKIESLDFLSSQGVDDHPAEPMDFWARLMPLNSSLLTVQYLTSDEFSVGIDVDCDCVLPRVAEASQQATPYGRGWKGYSRTHFEIHRVDGVALLEDKSSNGTYINGVKVGKFNKRIIQSNDDISLANKRNRVFTFMAKEGRIHFDFDLPEDFTSQYVISKKLGSGACGDVYLASTKDYGEKYAAKVIKKSGFGPDNKQSCVREVEIMRRTDHPNVVKIIDVFDSESHLIILLEFMGGGELFDWIQNYLPSVEKSQRCTVVRTVFRQIVTAVKHLHEKGIVHRDLKPENILLSDKDASVVKITDFGLSKLIDCSVMKTRCGTPSYWAPEVIDSDTGTYTSAVDCWSLGVVLFAMLAGYPAFSNDYIGSSLEKQIRTANYKIYPPAWETINPLAKDLMEKLLVISPTERLTVDGILAHPWLEQEEAQESQDSTTSDETVVQGSPETEESTPTEENMKEGVQWILSSVSAPAVLQRRPEGCSLGGKRKGTDLDLSDDDQDVSDCEMPSQKRLKVSNSPNKS</sequence>
<keyword evidence="2" id="KW-0723">Serine/threonine-protein kinase</keyword>
<keyword evidence="5" id="KW-0067">ATP-binding</keyword>
<dbReference type="InterPro" id="IPR008984">
    <property type="entry name" value="SMAD_FHA_dom_sf"/>
</dbReference>
<comment type="catalytic activity">
    <reaction evidence="6">
        <text>L-threonyl-[protein] + ATP = O-phospho-L-threonyl-[protein] + ADP + H(+)</text>
        <dbReference type="Rhea" id="RHEA:46608"/>
        <dbReference type="Rhea" id="RHEA-COMP:11060"/>
        <dbReference type="Rhea" id="RHEA-COMP:11605"/>
        <dbReference type="ChEBI" id="CHEBI:15378"/>
        <dbReference type="ChEBI" id="CHEBI:30013"/>
        <dbReference type="ChEBI" id="CHEBI:30616"/>
        <dbReference type="ChEBI" id="CHEBI:61977"/>
        <dbReference type="ChEBI" id="CHEBI:456216"/>
        <dbReference type="EC" id="2.7.11.1"/>
    </reaction>
</comment>
<evidence type="ECO:0000259" key="10">
    <source>
        <dbReference type="PROSITE" id="PS50011"/>
    </source>
</evidence>
<dbReference type="Gene3D" id="1.10.510.10">
    <property type="entry name" value="Transferase(Phosphotransferase) domain 1"/>
    <property type="match status" value="1"/>
</dbReference>
<evidence type="ECO:0000256" key="3">
    <source>
        <dbReference type="ARBA" id="ARBA00022741"/>
    </source>
</evidence>
<evidence type="ECO:0000256" key="8">
    <source>
        <dbReference type="SAM" id="MobiDB-lite"/>
    </source>
</evidence>
<keyword evidence="3" id="KW-0547">Nucleotide-binding</keyword>
<dbReference type="GO" id="GO:0005737">
    <property type="term" value="C:cytoplasm"/>
    <property type="evidence" value="ECO:0007669"/>
    <property type="project" value="TreeGrafter"/>
</dbReference>
<dbReference type="PROSITE" id="PS00108">
    <property type="entry name" value="PROTEIN_KINASE_ST"/>
    <property type="match status" value="1"/>
</dbReference>
<evidence type="ECO:0000256" key="2">
    <source>
        <dbReference type="ARBA" id="ARBA00022527"/>
    </source>
</evidence>
<feature type="compositionally biased region" description="Polar residues" evidence="8">
    <location>
        <begin position="479"/>
        <end position="491"/>
    </location>
</feature>
<dbReference type="Pfam" id="PF00069">
    <property type="entry name" value="Pkinase"/>
    <property type="match status" value="1"/>
</dbReference>
<dbReference type="CDD" id="cd05117">
    <property type="entry name" value="STKc_CAMK"/>
    <property type="match status" value="1"/>
</dbReference>
<feature type="region of interest" description="Disordered" evidence="8">
    <location>
        <begin position="523"/>
        <end position="570"/>
    </location>
</feature>
<feature type="compositionally biased region" description="Acidic residues" evidence="8">
    <location>
        <begin position="542"/>
        <end position="552"/>
    </location>
</feature>
<dbReference type="FunFam" id="1.10.510.10:FF:000571">
    <property type="entry name" value="Maternal embryonic leucine zipper kinase"/>
    <property type="match status" value="1"/>
</dbReference>
<keyword evidence="12" id="KW-1185">Reference proteome</keyword>
<proteinExistence type="predicted"/>
<dbReference type="PANTHER" id="PTHR44167:SF24">
    <property type="entry name" value="SERINE_THREONINE-PROTEIN KINASE CHK2"/>
    <property type="match status" value="1"/>
</dbReference>
<dbReference type="STRING" id="947166.A0A1D1US87"/>
<dbReference type="SUPFAM" id="SSF56112">
    <property type="entry name" value="Protein kinase-like (PK-like)"/>
    <property type="match status" value="1"/>
</dbReference>
<comment type="caution">
    <text evidence="11">The sequence shown here is derived from an EMBL/GenBank/DDBJ whole genome shotgun (WGS) entry which is preliminary data.</text>
</comment>
<accession>A0A1D1US87</accession>
<dbReference type="GO" id="GO:0004674">
    <property type="term" value="F:protein serine/threonine kinase activity"/>
    <property type="evidence" value="ECO:0007669"/>
    <property type="project" value="UniProtKB-KW"/>
</dbReference>
<organism evidence="11 12">
    <name type="scientific">Ramazzottius varieornatus</name>
    <name type="common">Water bear</name>
    <name type="synonym">Tardigrade</name>
    <dbReference type="NCBI Taxonomy" id="947166"/>
    <lineage>
        <taxon>Eukaryota</taxon>
        <taxon>Metazoa</taxon>
        <taxon>Ecdysozoa</taxon>
        <taxon>Tardigrada</taxon>
        <taxon>Eutardigrada</taxon>
        <taxon>Parachela</taxon>
        <taxon>Hypsibioidea</taxon>
        <taxon>Ramazzottiidae</taxon>
        <taxon>Ramazzottius</taxon>
    </lineage>
</organism>
<evidence type="ECO:0000259" key="9">
    <source>
        <dbReference type="PROSITE" id="PS50006"/>
    </source>
</evidence>
<feature type="domain" description="FHA" evidence="9">
    <location>
        <begin position="98"/>
        <end position="161"/>
    </location>
</feature>
<dbReference type="GO" id="GO:0044773">
    <property type="term" value="P:mitotic DNA damage checkpoint signaling"/>
    <property type="evidence" value="ECO:0007669"/>
    <property type="project" value="TreeGrafter"/>
</dbReference>
<dbReference type="InterPro" id="IPR008271">
    <property type="entry name" value="Ser/Thr_kinase_AS"/>
</dbReference>
<dbReference type="SMART" id="SM00220">
    <property type="entry name" value="S_TKc"/>
    <property type="match status" value="1"/>
</dbReference>
<evidence type="ECO:0000256" key="7">
    <source>
        <dbReference type="ARBA" id="ARBA00048679"/>
    </source>
</evidence>
<dbReference type="AlphaFoldDB" id="A0A1D1US87"/>
<comment type="catalytic activity">
    <reaction evidence="7">
        <text>L-seryl-[protein] + ATP = O-phospho-L-seryl-[protein] + ADP + H(+)</text>
        <dbReference type="Rhea" id="RHEA:17989"/>
        <dbReference type="Rhea" id="RHEA-COMP:9863"/>
        <dbReference type="Rhea" id="RHEA-COMP:11604"/>
        <dbReference type="ChEBI" id="CHEBI:15378"/>
        <dbReference type="ChEBI" id="CHEBI:29999"/>
        <dbReference type="ChEBI" id="CHEBI:30616"/>
        <dbReference type="ChEBI" id="CHEBI:83421"/>
        <dbReference type="ChEBI" id="CHEBI:456216"/>
        <dbReference type="EC" id="2.7.11.1"/>
    </reaction>
</comment>
<evidence type="ECO:0000313" key="11">
    <source>
        <dbReference type="EMBL" id="GAU92544.1"/>
    </source>
</evidence>
<dbReference type="InterPro" id="IPR011009">
    <property type="entry name" value="Kinase-like_dom_sf"/>
</dbReference>
<evidence type="ECO:0000256" key="1">
    <source>
        <dbReference type="ARBA" id="ARBA00012513"/>
    </source>
</evidence>
<dbReference type="InterPro" id="IPR000719">
    <property type="entry name" value="Prot_kinase_dom"/>
</dbReference>
<dbReference type="GO" id="GO:0005634">
    <property type="term" value="C:nucleus"/>
    <property type="evidence" value="ECO:0007669"/>
    <property type="project" value="TreeGrafter"/>
</dbReference>
<dbReference type="Pfam" id="PF00498">
    <property type="entry name" value="FHA"/>
    <property type="match status" value="1"/>
</dbReference>
<dbReference type="PROSITE" id="PS50006">
    <property type="entry name" value="FHA_DOMAIN"/>
    <property type="match status" value="1"/>
</dbReference>
<protein>
    <recommendedName>
        <fullName evidence="1">non-specific serine/threonine protein kinase</fullName>
        <ecNumber evidence="1">2.7.11.1</ecNumber>
    </recommendedName>
</protein>
<evidence type="ECO:0000256" key="6">
    <source>
        <dbReference type="ARBA" id="ARBA00047899"/>
    </source>
</evidence>
<dbReference type="OrthoDB" id="40902at2759"/>
<dbReference type="Proteomes" id="UP000186922">
    <property type="component" value="Unassembled WGS sequence"/>
</dbReference>
<name>A0A1D1US87_RAMVA</name>
<dbReference type="GO" id="GO:0005524">
    <property type="term" value="F:ATP binding"/>
    <property type="evidence" value="ECO:0007669"/>
    <property type="project" value="UniProtKB-KW"/>
</dbReference>
<evidence type="ECO:0000313" key="12">
    <source>
        <dbReference type="Proteomes" id="UP000186922"/>
    </source>
</evidence>
<dbReference type="InterPro" id="IPR000253">
    <property type="entry name" value="FHA_dom"/>
</dbReference>
<evidence type="ECO:0000256" key="4">
    <source>
        <dbReference type="ARBA" id="ARBA00022777"/>
    </source>
</evidence>
<dbReference type="SMART" id="SM00240">
    <property type="entry name" value="FHA"/>
    <property type="match status" value="1"/>
</dbReference>
<dbReference type="PANTHER" id="PTHR44167">
    <property type="entry name" value="OVARIAN-SPECIFIC SERINE/THREONINE-PROTEIN KINASE LOK-RELATED"/>
    <property type="match status" value="1"/>
</dbReference>
<dbReference type="PROSITE" id="PS50011">
    <property type="entry name" value="PROTEIN_KINASE_DOM"/>
    <property type="match status" value="1"/>
</dbReference>